<evidence type="ECO:0000259" key="7">
    <source>
        <dbReference type="Pfam" id="PF00056"/>
    </source>
</evidence>
<dbReference type="InterPro" id="IPR015955">
    <property type="entry name" value="Lactate_DH/Glyco_Ohase_4_C"/>
</dbReference>
<feature type="active site" description="Proton acceptor" evidence="4">
    <location>
        <position position="182"/>
    </location>
</feature>
<dbReference type="GO" id="GO:0006089">
    <property type="term" value="P:lactate metabolic process"/>
    <property type="evidence" value="ECO:0007669"/>
    <property type="project" value="TreeGrafter"/>
</dbReference>
<dbReference type="GO" id="GO:0004459">
    <property type="term" value="F:L-lactate dehydrogenase (NAD+) activity"/>
    <property type="evidence" value="ECO:0007669"/>
    <property type="project" value="TreeGrafter"/>
</dbReference>
<dbReference type="PANTHER" id="PTHR43128:SF16">
    <property type="entry name" value="L-LACTATE DEHYDROGENASE"/>
    <property type="match status" value="1"/>
</dbReference>
<evidence type="ECO:0000313" key="10">
    <source>
        <dbReference type="Proteomes" id="UP000290624"/>
    </source>
</evidence>
<gene>
    <name evidence="9" type="ORF">C1706_05080</name>
</gene>
<name>A0A4Q2EGP8_9ACTN</name>
<dbReference type="Gene3D" id="3.90.110.10">
    <property type="entry name" value="Lactate dehydrogenase/glycoside hydrolase, family 4, C-terminal"/>
    <property type="match status" value="1"/>
</dbReference>
<dbReference type="Gene3D" id="3.40.50.720">
    <property type="entry name" value="NAD(P)-binding Rossmann-like Domain"/>
    <property type="match status" value="1"/>
</dbReference>
<dbReference type="InterPro" id="IPR001557">
    <property type="entry name" value="L-lactate/malate_DH"/>
</dbReference>
<dbReference type="SUPFAM" id="SSF56327">
    <property type="entry name" value="LDH C-terminal domain-like"/>
    <property type="match status" value="1"/>
</dbReference>
<dbReference type="PRINTS" id="PR00086">
    <property type="entry name" value="LLDHDRGNASE"/>
</dbReference>
<dbReference type="PANTHER" id="PTHR43128">
    <property type="entry name" value="L-2-HYDROXYCARBOXYLATE DEHYDROGENASE (NAD(P)(+))"/>
    <property type="match status" value="1"/>
</dbReference>
<feature type="binding site" evidence="5">
    <location>
        <begin position="127"/>
        <end position="129"/>
    </location>
    <ligand>
        <name>NAD(+)</name>
        <dbReference type="ChEBI" id="CHEBI:57540"/>
    </ligand>
</feature>
<dbReference type="OrthoDB" id="9802969at2"/>
<dbReference type="Proteomes" id="UP000290624">
    <property type="component" value="Unassembled WGS sequence"/>
</dbReference>
<evidence type="ECO:0000256" key="2">
    <source>
        <dbReference type="ARBA" id="ARBA00023002"/>
    </source>
</evidence>
<dbReference type="InterPro" id="IPR022383">
    <property type="entry name" value="Lactate/malate_DH_C"/>
</dbReference>
<feature type="domain" description="Lactate/malate dehydrogenase N-terminal" evidence="7">
    <location>
        <begin position="2"/>
        <end position="141"/>
    </location>
</feature>
<proteinExistence type="inferred from homology"/>
<comment type="similarity">
    <text evidence="1">Belongs to the LDH/MDH superfamily. LDH family.</text>
</comment>
<evidence type="ECO:0000313" key="9">
    <source>
        <dbReference type="EMBL" id="RXW32541.1"/>
    </source>
</evidence>
<evidence type="ECO:0000259" key="8">
    <source>
        <dbReference type="Pfam" id="PF02866"/>
    </source>
</evidence>
<reference evidence="9 10" key="1">
    <citation type="submission" date="2018-01" db="EMBL/GenBank/DDBJ databases">
        <title>Lactibacter flavus gen. nov., sp. nov., a novel bacterium of the family Propionibacteriaceae isolated from raw milk and dairy products.</title>
        <authorList>
            <person name="Wenning M."/>
            <person name="Breitenwieser F."/>
            <person name="Huptas C."/>
            <person name="von Neubeck M."/>
            <person name="Busse H.-J."/>
            <person name="Scherer S."/>
        </authorList>
    </citation>
    <scope>NUCLEOTIDE SEQUENCE [LARGE SCALE GENOMIC DNA]</scope>
    <source>
        <strain evidence="9 10">VG341</strain>
    </source>
</reference>
<sequence length="356" mass="37548">MDVAVIGAAGAIGRQICVQLIERRVVPVSSRLQLVAREGSASASAVHGLRADLIDAYAEHAPLIDVALHPHDVVADVIVMAAGRTPPSRPGVPVDRHALAADNRALFHSYAHAIARHGSGHEVVIVVSNPVELAVSVFAEALGRHRVVGMGAWLDTLRFRHEIAGSLGVRRQGVGGFIVGQHGDGLVPLWSSVRFTGLTVDERVEAVARLRGERTLDAFPAEVADAKLALMELAQTDMQAAFALIDTWPPDLRALARPWLTHQSGAKTASGTAGATVDLVDTVFDGREIVVAGQVSLAGEITLAGREVYSVTGVPIILGPEGWTRVVLDPLAPDEERRLVSVIGDITASLHPGEAA</sequence>
<dbReference type="InterPro" id="IPR036291">
    <property type="entry name" value="NAD(P)-bd_dom_sf"/>
</dbReference>
<dbReference type="Pfam" id="PF00056">
    <property type="entry name" value="Ldh_1_N"/>
    <property type="match status" value="1"/>
</dbReference>
<feature type="domain" description="Lactate/malate dehydrogenase C-terminal" evidence="8">
    <location>
        <begin position="154"/>
        <end position="244"/>
    </location>
</feature>
<dbReference type="AlphaFoldDB" id="A0A4Q2EGP8"/>
<keyword evidence="3 5" id="KW-0520">NAD</keyword>
<evidence type="ECO:0000256" key="4">
    <source>
        <dbReference type="PIRSR" id="PIRSR000102-1"/>
    </source>
</evidence>
<comment type="caution">
    <text evidence="9">The sequence shown here is derived from an EMBL/GenBank/DDBJ whole genome shotgun (WGS) entry which is preliminary data.</text>
</comment>
<accession>A0A4Q2EGP8</accession>
<keyword evidence="10" id="KW-1185">Reference proteome</keyword>
<dbReference type="RefSeq" id="WP_129458151.1">
    <property type="nucleotide sequence ID" value="NZ_PPCV01000003.1"/>
</dbReference>
<dbReference type="InterPro" id="IPR001236">
    <property type="entry name" value="Lactate/malate_DH_N"/>
</dbReference>
<keyword evidence="2 6" id="KW-0560">Oxidoreductase</keyword>
<evidence type="ECO:0000256" key="6">
    <source>
        <dbReference type="RuleBase" id="RU003369"/>
    </source>
</evidence>
<evidence type="ECO:0000256" key="5">
    <source>
        <dbReference type="PIRSR" id="PIRSR000102-3"/>
    </source>
</evidence>
<feature type="binding site" evidence="5">
    <location>
        <position position="103"/>
    </location>
    <ligand>
        <name>NAD(+)</name>
        <dbReference type="ChEBI" id="CHEBI:57540"/>
    </ligand>
</feature>
<protein>
    <submittedName>
        <fullName evidence="9">Lactate dehydrogenase</fullName>
    </submittedName>
</protein>
<organism evidence="9 10">
    <name type="scientific">Propioniciclava flava</name>
    <dbReference type="NCBI Taxonomy" id="2072026"/>
    <lineage>
        <taxon>Bacteria</taxon>
        <taxon>Bacillati</taxon>
        <taxon>Actinomycetota</taxon>
        <taxon>Actinomycetes</taxon>
        <taxon>Propionibacteriales</taxon>
        <taxon>Propionibacteriaceae</taxon>
        <taxon>Propioniciclava</taxon>
    </lineage>
</organism>
<evidence type="ECO:0000256" key="1">
    <source>
        <dbReference type="ARBA" id="ARBA00006054"/>
    </source>
</evidence>
<dbReference type="PIRSF" id="PIRSF000102">
    <property type="entry name" value="Lac_mal_DH"/>
    <property type="match status" value="1"/>
</dbReference>
<dbReference type="Pfam" id="PF02866">
    <property type="entry name" value="Ldh_1_C"/>
    <property type="match status" value="1"/>
</dbReference>
<dbReference type="SUPFAM" id="SSF51735">
    <property type="entry name" value="NAD(P)-binding Rossmann-fold domains"/>
    <property type="match status" value="1"/>
</dbReference>
<feature type="binding site" evidence="5">
    <location>
        <begin position="7"/>
        <end position="13"/>
    </location>
    <ligand>
        <name>NAD(+)</name>
        <dbReference type="ChEBI" id="CHEBI:57540"/>
    </ligand>
</feature>
<evidence type="ECO:0000256" key="3">
    <source>
        <dbReference type="ARBA" id="ARBA00023027"/>
    </source>
</evidence>
<dbReference type="EMBL" id="PPCV01000003">
    <property type="protein sequence ID" value="RXW32541.1"/>
    <property type="molecule type" value="Genomic_DNA"/>
</dbReference>